<evidence type="ECO:0000256" key="3">
    <source>
        <dbReference type="ARBA" id="ARBA00023163"/>
    </source>
</evidence>
<dbReference type="Pfam" id="PF11754">
    <property type="entry name" value="Velvet"/>
    <property type="match status" value="1"/>
</dbReference>
<keyword evidence="3" id="KW-0804">Transcription</keyword>
<evidence type="ECO:0000313" key="8">
    <source>
        <dbReference type="Proteomes" id="UP001163798"/>
    </source>
</evidence>
<dbReference type="Proteomes" id="UP001163798">
    <property type="component" value="Unassembled WGS sequence"/>
</dbReference>
<dbReference type="AlphaFoldDB" id="A0AA38NCS9"/>
<feature type="compositionally biased region" description="Polar residues" evidence="5">
    <location>
        <begin position="161"/>
        <end position="176"/>
    </location>
</feature>
<keyword evidence="2" id="KW-0805">Transcription regulation</keyword>
<dbReference type="Gene3D" id="2.60.40.3960">
    <property type="entry name" value="Velvet domain"/>
    <property type="match status" value="1"/>
</dbReference>
<name>A0AA38NCS9_9AGAR</name>
<dbReference type="GO" id="GO:0005634">
    <property type="term" value="C:nucleus"/>
    <property type="evidence" value="ECO:0007669"/>
    <property type="project" value="UniProtKB-SubCell"/>
</dbReference>
<evidence type="ECO:0000256" key="5">
    <source>
        <dbReference type="SAM" id="MobiDB-lite"/>
    </source>
</evidence>
<organism evidence="7 8">
    <name type="scientific">Lentinula aff. detonsa</name>
    <dbReference type="NCBI Taxonomy" id="2804958"/>
    <lineage>
        <taxon>Eukaryota</taxon>
        <taxon>Fungi</taxon>
        <taxon>Dikarya</taxon>
        <taxon>Basidiomycota</taxon>
        <taxon>Agaricomycotina</taxon>
        <taxon>Agaricomycetes</taxon>
        <taxon>Agaricomycetidae</taxon>
        <taxon>Agaricales</taxon>
        <taxon>Marasmiineae</taxon>
        <taxon>Omphalotaceae</taxon>
        <taxon>Lentinula</taxon>
    </lineage>
</organism>
<feature type="region of interest" description="Disordered" evidence="5">
    <location>
        <begin position="146"/>
        <end position="215"/>
    </location>
</feature>
<reference evidence="7" key="1">
    <citation type="submission" date="2022-08" db="EMBL/GenBank/DDBJ databases">
        <authorList>
            <consortium name="DOE Joint Genome Institute"/>
            <person name="Min B."/>
            <person name="Riley R."/>
            <person name="Sierra-Patev S."/>
            <person name="Naranjo-Ortiz M."/>
            <person name="Looney B."/>
            <person name="Konkel Z."/>
            <person name="Slot J.C."/>
            <person name="Sakamoto Y."/>
            <person name="Steenwyk J.L."/>
            <person name="Rokas A."/>
            <person name="Carro J."/>
            <person name="Camarero S."/>
            <person name="Ferreira P."/>
            <person name="Molpeceres G."/>
            <person name="Ruiz-Duenas F.J."/>
            <person name="Serrano A."/>
            <person name="Henrissat B."/>
            <person name="Drula E."/>
            <person name="Hughes K.W."/>
            <person name="Mata J.L."/>
            <person name="Ishikawa N.K."/>
            <person name="Vargas-Isla R."/>
            <person name="Ushijima S."/>
            <person name="Smith C.A."/>
            <person name="Ahrendt S."/>
            <person name="Andreopoulos W."/>
            <person name="He G."/>
            <person name="Labutti K."/>
            <person name="Lipzen A."/>
            <person name="Ng V."/>
            <person name="Sandor L."/>
            <person name="Barry K."/>
            <person name="Martinez A.T."/>
            <person name="Xiao Y."/>
            <person name="Gibbons J.G."/>
            <person name="Terashima K."/>
            <person name="Hibbett D.S."/>
            <person name="Grigoriev I.V."/>
        </authorList>
    </citation>
    <scope>NUCLEOTIDE SEQUENCE</scope>
    <source>
        <strain evidence="7">TFB10291</strain>
    </source>
</reference>
<evidence type="ECO:0000313" key="7">
    <source>
        <dbReference type="EMBL" id="KAJ3784951.1"/>
    </source>
</evidence>
<evidence type="ECO:0000259" key="6">
    <source>
        <dbReference type="PROSITE" id="PS51821"/>
    </source>
</evidence>
<feature type="compositionally biased region" description="Basic and acidic residues" evidence="5">
    <location>
        <begin position="354"/>
        <end position="369"/>
    </location>
</feature>
<dbReference type="InterPro" id="IPR021740">
    <property type="entry name" value="Velvet"/>
</dbReference>
<feature type="compositionally biased region" description="Polar residues" evidence="5">
    <location>
        <begin position="183"/>
        <end position="211"/>
    </location>
</feature>
<dbReference type="PANTHER" id="PTHR33572:SF3">
    <property type="entry name" value="VELVET COMPLEX SUBUNIT B"/>
    <property type="match status" value="1"/>
</dbReference>
<feature type="region of interest" description="Disordered" evidence="5">
    <location>
        <begin position="331"/>
        <end position="369"/>
    </location>
</feature>
<comment type="caution">
    <text evidence="7">The sequence shown here is derived from an EMBL/GenBank/DDBJ whole genome shotgun (WGS) entry which is preliminary data.</text>
</comment>
<dbReference type="InterPro" id="IPR037525">
    <property type="entry name" value="Velvet_dom"/>
</dbReference>
<sequence length="369" mass="41374">MTMFSDTHAHHNHHPGGAYYDRIHHFTTRKSRDLNTACKSPPRQMTDILYPTGIGLCSLPIRFECGQFAGKIIRSELCEIQKADLGRKYARVDRRPLDPPPVVTLKVFEVLDEAAPERVRELTSEEIEILGLLCTVDLFPVMGAETPLSTSTGRSGHKKSGQSPTTSSSHYGQISYDSHGYTPGSSVHNLPLTSSTTYSTNRSGSTTQTTYPGDIVHWGPGQFPISESSKMTDALVGATFVQPQFIDYDGRRTLIFVFSDLAVKNEGTFLLRYRMFDLFSKAEGHKDRIIQAECYGGPFRVYSTKEFPGLRASTELTKLISRYGIRLNIRETERKRRTKDSSTGGPRRRKRKQSSIDDDREESGGDLHV</sequence>
<evidence type="ECO:0000256" key="4">
    <source>
        <dbReference type="ARBA" id="ARBA00023242"/>
    </source>
</evidence>
<evidence type="ECO:0000256" key="2">
    <source>
        <dbReference type="ARBA" id="ARBA00023015"/>
    </source>
</evidence>
<dbReference type="InterPro" id="IPR038491">
    <property type="entry name" value="Velvet_dom_sf"/>
</dbReference>
<accession>A0AA38NCS9</accession>
<comment type="subcellular location">
    <subcellularLocation>
        <location evidence="1">Nucleus</location>
    </subcellularLocation>
</comment>
<keyword evidence="4" id="KW-0539">Nucleus</keyword>
<feature type="domain" description="Velvet" evidence="6">
    <location>
        <begin position="70"/>
        <end position="330"/>
    </location>
</feature>
<dbReference type="PANTHER" id="PTHR33572">
    <property type="entry name" value="SPORE DEVELOPMENT REGULATOR VOSA"/>
    <property type="match status" value="1"/>
</dbReference>
<keyword evidence="8" id="KW-1185">Reference proteome</keyword>
<evidence type="ECO:0000256" key="1">
    <source>
        <dbReference type="ARBA" id="ARBA00004123"/>
    </source>
</evidence>
<gene>
    <name evidence="7" type="ORF">GGU10DRAFT_13738</name>
</gene>
<proteinExistence type="predicted"/>
<dbReference type="EMBL" id="MU793358">
    <property type="protein sequence ID" value="KAJ3784951.1"/>
    <property type="molecule type" value="Genomic_DNA"/>
</dbReference>
<dbReference type="PROSITE" id="PS51821">
    <property type="entry name" value="VELVET"/>
    <property type="match status" value="1"/>
</dbReference>
<protein>
    <submittedName>
        <fullName evidence="7">Velvet factor-domain-containing protein</fullName>
    </submittedName>
</protein>